<reference evidence="1" key="1">
    <citation type="submission" date="2023-04" db="EMBL/GenBank/DDBJ databases">
        <title>Draft Genome sequencing of Naganishia species isolated from polar environments using Oxford Nanopore Technology.</title>
        <authorList>
            <person name="Leo P."/>
            <person name="Venkateswaran K."/>
        </authorList>
    </citation>
    <scope>NUCLEOTIDE SEQUENCE</scope>
    <source>
        <strain evidence="1">MNA-CCFEE 5261</strain>
    </source>
</reference>
<comment type="caution">
    <text evidence="1">The sequence shown here is derived from an EMBL/GenBank/DDBJ whole genome shotgun (WGS) entry which is preliminary data.</text>
</comment>
<protein>
    <submittedName>
        <fullName evidence="1">Kynurenine 3-monooxygenase, mitochondrial</fullName>
    </submittedName>
</protein>
<evidence type="ECO:0000313" key="1">
    <source>
        <dbReference type="EMBL" id="KAJ9100454.1"/>
    </source>
</evidence>
<dbReference type="EMBL" id="JASBWR010000063">
    <property type="protein sequence ID" value="KAJ9100454.1"/>
    <property type="molecule type" value="Genomic_DNA"/>
</dbReference>
<name>A0ACC2VN82_9TREE</name>
<accession>A0ACC2VN82</accession>
<keyword evidence="2" id="KW-1185">Reference proteome</keyword>
<organism evidence="1 2">
    <name type="scientific">Naganishia cerealis</name>
    <dbReference type="NCBI Taxonomy" id="610337"/>
    <lineage>
        <taxon>Eukaryota</taxon>
        <taxon>Fungi</taxon>
        <taxon>Dikarya</taxon>
        <taxon>Basidiomycota</taxon>
        <taxon>Agaricomycotina</taxon>
        <taxon>Tremellomycetes</taxon>
        <taxon>Filobasidiales</taxon>
        <taxon>Filobasidiaceae</taxon>
        <taxon>Naganishia</taxon>
    </lineage>
</organism>
<sequence>MTQTVGIIGAGLVGCLAALAFAEKGFEVSLFELRDDPRKVDPGNLRSINLAVSDRGIRALKYVDNDMAERVLKHVIPMYGRMIHDTTGTKQQSQKYGLFGEGINSIDRSFLNKCLLDEIDKSLIKVYYKHRLIEVAGLKGSSPTVVFSTDENKRATFDFDYLVGADGAHSQFRYQMQKSMRMNISQDYIDMQYLELSIPPSKDQESPFSIDAHHLHIWPRKNFMLIALPNENGSFTVTFFSPWSVMEQLKNESEFLQFFKSNFPDAYDLIGEDSLKHAFHHHPRGSLMQVEVYPYHDPSGRAILIGDAAHLMVPFYGQGMNCGFEDVRVLMELVDKHGADAFKLYSPSRRDDLRTICKLALDNYYEMSSKVVSKKYLLRKKIDGILGKLAHGTWWIPLYTMISFRGDINYSDAVAREKRQSRVLKGIEVGFYTGAILAAAKALHWWKNK</sequence>
<proteinExistence type="predicted"/>
<evidence type="ECO:0000313" key="2">
    <source>
        <dbReference type="Proteomes" id="UP001241377"/>
    </source>
</evidence>
<dbReference type="Proteomes" id="UP001241377">
    <property type="component" value="Unassembled WGS sequence"/>
</dbReference>
<gene>
    <name evidence="1" type="primary">BNA4</name>
    <name evidence="1" type="ORF">QFC19_005597</name>
</gene>